<dbReference type="InterPro" id="IPR004827">
    <property type="entry name" value="bZIP"/>
</dbReference>
<dbReference type="GO" id="GO:0000976">
    <property type="term" value="F:transcription cis-regulatory region binding"/>
    <property type="evidence" value="ECO:0007669"/>
    <property type="project" value="InterPro"/>
</dbReference>
<dbReference type="InterPro" id="IPR046347">
    <property type="entry name" value="bZIP_sf"/>
</dbReference>
<dbReference type="GO" id="GO:0033554">
    <property type="term" value="P:cellular response to stress"/>
    <property type="evidence" value="ECO:0007669"/>
    <property type="project" value="UniProtKB-ARBA"/>
</dbReference>
<feature type="compositionally biased region" description="Low complexity" evidence="4">
    <location>
        <begin position="65"/>
        <end position="86"/>
    </location>
</feature>
<accession>A0AAQ3M435</accession>
<dbReference type="Pfam" id="PF08601">
    <property type="entry name" value="PAP1"/>
    <property type="match status" value="1"/>
</dbReference>
<evidence type="ECO:0000259" key="5">
    <source>
        <dbReference type="PROSITE" id="PS50217"/>
    </source>
</evidence>
<keyword evidence="7" id="KW-1185">Reference proteome</keyword>
<dbReference type="Gene3D" id="1.10.238.100">
    <property type="entry name" value="YAP1 redox domain. Chain B"/>
    <property type="match status" value="1"/>
</dbReference>
<dbReference type="Gene3D" id="1.20.5.170">
    <property type="match status" value="1"/>
</dbReference>
<dbReference type="CDD" id="cd14688">
    <property type="entry name" value="bZIP_YAP"/>
    <property type="match status" value="1"/>
</dbReference>
<name>A0AAQ3M435_9PEZI</name>
<evidence type="ECO:0000256" key="2">
    <source>
        <dbReference type="ARBA" id="ARBA00004496"/>
    </source>
</evidence>
<dbReference type="GO" id="GO:0005737">
    <property type="term" value="C:cytoplasm"/>
    <property type="evidence" value="ECO:0007669"/>
    <property type="project" value="UniProtKB-SubCell"/>
</dbReference>
<dbReference type="SUPFAM" id="SSF57959">
    <property type="entry name" value="Leucine zipper domain"/>
    <property type="match status" value="1"/>
</dbReference>
<dbReference type="SUPFAM" id="SSF111430">
    <property type="entry name" value="YAP1 redox domain"/>
    <property type="match status" value="1"/>
</dbReference>
<dbReference type="PROSITE" id="PS50217">
    <property type="entry name" value="BZIP"/>
    <property type="match status" value="1"/>
</dbReference>
<keyword evidence="3" id="KW-0539">Nucleus</keyword>
<dbReference type="SMART" id="SM00338">
    <property type="entry name" value="BRLZ"/>
    <property type="match status" value="1"/>
</dbReference>
<evidence type="ECO:0000313" key="7">
    <source>
        <dbReference type="Proteomes" id="UP001303373"/>
    </source>
</evidence>
<proteinExistence type="predicted"/>
<feature type="domain" description="BZIP" evidence="5">
    <location>
        <begin position="115"/>
        <end position="178"/>
    </location>
</feature>
<reference evidence="6 7" key="1">
    <citation type="submission" date="2023-11" db="EMBL/GenBank/DDBJ databases">
        <title>An acidophilic fungus is an integral part of prey digestion in a carnivorous sundew plant.</title>
        <authorList>
            <person name="Tsai I.J."/>
        </authorList>
    </citation>
    <scope>NUCLEOTIDE SEQUENCE [LARGE SCALE GENOMIC DNA]</scope>
    <source>
        <strain evidence="6">169a</strain>
    </source>
</reference>
<dbReference type="AlphaFoldDB" id="A0AAQ3M435"/>
<dbReference type="PANTHER" id="PTHR40621:SF8">
    <property type="entry name" value="AP-1-LIKE TRANSCRIPTION FACTOR YAP3"/>
    <property type="match status" value="1"/>
</dbReference>
<feature type="region of interest" description="Disordered" evidence="4">
    <location>
        <begin position="55"/>
        <end position="137"/>
    </location>
</feature>
<dbReference type="Pfam" id="PF00170">
    <property type="entry name" value="bZIP_1"/>
    <property type="match status" value="1"/>
</dbReference>
<dbReference type="EMBL" id="CP138584">
    <property type="protein sequence ID" value="WPH00954.1"/>
    <property type="molecule type" value="Genomic_DNA"/>
</dbReference>
<dbReference type="InterPro" id="IPR050936">
    <property type="entry name" value="AP-1-like"/>
</dbReference>
<dbReference type="InterPro" id="IPR013910">
    <property type="entry name" value="TF_PAP1"/>
</dbReference>
<dbReference type="GO" id="GO:0001228">
    <property type="term" value="F:DNA-binding transcription activator activity, RNA polymerase II-specific"/>
    <property type="evidence" value="ECO:0007669"/>
    <property type="project" value="TreeGrafter"/>
</dbReference>
<dbReference type="InterPro" id="IPR023167">
    <property type="entry name" value="Yap1_redox_dom_sf"/>
</dbReference>
<sequence length="313" mass="34346">MAYNHFYSATAAHQFNQYSNFHPSTPIHGAFAHDLTSPIQSMELPLDGNNYFNYPPSFDQPLNQPGLASLPTSSASPPAQSRSLLSGSVDSAIGLDLDSDLPGRRSSSEEKESLTPAQSRRKAQNRAAQRAFRERKERHVRDLETKLNHLTTTTSSLQSDNERLRLLARRLQTENDLLRASCKSGSPSTPLHGPSFVDEPSLIPRSISQQIPQPHVDNLFDLSSGMIQNECSSSPSSYGSLSSIADSHLLSAGAAWDLVQSHPRYLSGGVDVAEVCSRLKKTARCDGMGPMFDENEVRQLIEEIGRNGSDDRL</sequence>
<evidence type="ECO:0000256" key="4">
    <source>
        <dbReference type="SAM" id="MobiDB-lite"/>
    </source>
</evidence>
<dbReference type="Proteomes" id="UP001303373">
    <property type="component" value="Chromosome 5"/>
</dbReference>
<evidence type="ECO:0000256" key="3">
    <source>
        <dbReference type="ARBA" id="ARBA00023242"/>
    </source>
</evidence>
<organism evidence="6 7">
    <name type="scientific">Acrodontium crateriforme</name>
    <dbReference type="NCBI Taxonomy" id="150365"/>
    <lineage>
        <taxon>Eukaryota</taxon>
        <taxon>Fungi</taxon>
        <taxon>Dikarya</taxon>
        <taxon>Ascomycota</taxon>
        <taxon>Pezizomycotina</taxon>
        <taxon>Dothideomycetes</taxon>
        <taxon>Dothideomycetidae</taxon>
        <taxon>Mycosphaerellales</taxon>
        <taxon>Teratosphaeriaceae</taxon>
        <taxon>Acrodontium</taxon>
    </lineage>
</organism>
<gene>
    <name evidence="6" type="ORF">R9X50_00378800</name>
</gene>
<comment type="subcellular location">
    <subcellularLocation>
        <location evidence="2">Cytoplasm</location>
    </subcellularLocation>
    <subcellularLocation>
        <location evidence="1">Nucleus</location>
    </subcellularLocation>
</comment>
<dbReference type="PANTHER" id="PTHR40621">
    <property type="entry name" value="TRANSCRIPTION FACTOR KAPC-RELATED"/>
    <property type="match status" value="1"/>
</dbReference>
<dbReference type="GO" id="GO:0090575">
    <property type="term" value="C:RNA polymerase II transcription regulator complex"/>
    <property type="evidence" value="ECO:0007669"/>
    <property type="project" value="TreeGrafter"/>
</dbReference>
<evidence type="ECO:0000256" key="1">
    <source>
        <dbReference type="ARBA" id="ARBA00004123"/>
    </source>
</evidence>
<feature type="compositionally biased region" description="Basic and acidic residues" evidence="4">
    <location>
        <begin position="101"/>
        <end position="113"/>
    </location>
</feature>
<protein>
    <recommendedName>
        <fullName evidence="5">BZIP domain-containing protein</fullName>
    </recommendedName>
</protein>
<dbReference type="PROSITE" id="PS00036">
    <property type="entry name" value="BZIP_BASIC"/>
    <property type="match status" value="1"/>
</dbReference>
<evidence type="ECO:0000313" key="6">
    <source>
        <dbReference type="EMBL" id="WPH00954.1"/>
    </source>
</evidence>